<reference evidence="2 3" key="1">
    <citation type="submission" date="2020-04" db="EMBL/GenBank/DDBJ databases">
        <authorList>
            <person name="Liu S."/>
        </authorList>
    </citation>
    <scope>NUCLEOTIDE SEQUENCE [LARGE SCALE GENOMIC DNA]</scope>
    <source>
        <strain evidence="2 3">CGMCC 1.15091</strain>
    </source>
</reference>
<dbReference type="InterPro" id="IPR011059">
    <property type="entry name" value="Metal-dep_hydrolase_composite"/>
</dbReference>
<dbReference type="InterPro" id="IPR032466">
    <property type="entry name" value="Metal_Hydrolase"/>
</dbReference>
<protein>
    <submittedName>
        <fullName evidence="2">Amidohydrolase</fullName>
    </submittedName>
</protein>
<feature type="domain" description="Amidohydrolase 3" evidence="1">
    <location>
        <begin position="49"/>
        <end position="536"/>
    </location>
</feature>
<dbReference type="CDD" id="cd01300">
    <property type="entry name" value="YtcJ_like"/>
    <property type="match status" value="1"/>
</dbReference>
<dbReference type="SUPFAM" id="SSF51556">
    <property type="entry name" value="Metallo-dependent hydrolases"/>
    <property type="match status" value="1"/>
</dbReference>
<evidence type="ECO:0000313" key="2">
    <source>
        <dbReference type="EMBL" id="NKX51203.1"/>
    </source>
</evidence>
<dbReference type="Gene3D" id="2.30.40.10">
    <property type="entry name" value="Urease, subunit C, domain 1"/>
    <property type="match status" value="1"/>
</dbReference>
<evidence type="ECO:0000313" key="3">
    <source>
        <dbReference type="Proteomes" id="UP000523795"/>
    </source>
</evidence>
<evidence type="ECO:0000259" key="1">
    <source>
        <dbReference type="Pfam" id="PF07969"/>
    </source>
</evidence>
<dbReference type="PANTHER" id="PTHR22642:SF2">
    <property type="entry name" value="PROTEIN LONG AFTER FAR-RED 3"/>
    <property type="match status" value="1"/>
</dbReference>
<dbReference type="PANTHER" id="PTHR22642">
    <property type="entry name" value="IMIDAZOLONEPROPIONASE"/>
    <property type="match status" value="1"/>
</dbReference>
<keyword evidence="3" id="KW-1185">Reference proteome</keyword>
<dbReference type="EMBL" id="JAAZSR010000188">
    <property type="protein sequence ID" value="NKX51203.1"/>
    <property type="molecule type" value="Genomic_DNA"/>
</dbReference>
<gene>
    <name evidence="2" type="ORF">HER39_11635</name>
</gene>
<feature type="non-terminal residue" evidence="2">
    <location>
        <position position="545"/>
    </location>
</feature>
<dbReference type="Gene3D" id="3.20.20.140">
    <property type="entry name" value="Metal-dependent hydrolases"/>
    <property type="match status" value="1"/>
</dbReference>
<dbReference type="Gene3D" id="3.10.310.70">
    <property type="match status" value="1"/>
</dbReference>
<dbReference type="Pfam" id="PF07969">
    <property type="entry name" value="Amidohydro_3"/>
    <property type="match status" value="1"/>
</dbReference>
<name>A0ABX1JPL8_9MICC</name>
<comment type="caution">
    <text evidence="2">The sequence shown here is derived from an EMBL/GenBank/DDBJ whole genome shotgun (WGS) entry which is preliminary data.</text>
</comment>
<proteinExistence type="predicted"/>
<dbReference type="SUPFAM" id="SSF51338">
    <property type="entry name" value="Composite domain of metallo-dependent hydrolases"/>
    <property type="match status" value="1"/>
</dbReference>
<sequence>MTLTIFHSGTVAAGPGGHGPDEPTALAVDDGVITAVGSAALALLGEADETVDLDGGYLSPSFADGHAHPLFGGLEDLGPQIRSCGSVEEIVESVRAWAAAHPEAEWIIGASYDATLAPDGLFDAAWLDAAVPDRPVLLRAWDYHTVWATPAALAPAGIPAETPEPALGRIVRRADGSPLGTLMEPGAIDLVLAVAPGYSLEQRVAALQAATGKYAAAGLTWIQDAWVEPDNVEAYIAAAVQDRLDARINLAFRADPLRWPEQPPVFEAARRRVGELASPLLTAGTVKFFLDGIIESRTACLLSPYADAPAETGLPNWDTTQLHDAMAAFDRLGFQLHLHAIGDAAVRMALDGLEEVQRRNGGRDRRPVIAHLQVVDPEDIGRFAARGVVANFEPLGACADDVMRLLTIPRLGERRAELQYPIASLARAGVRVSFGRDWPVTGHHPVPGLATAVTRQTADHAPEGGWLPNERIDVETALDAFTSGDAWQALAEQDWGALRPGMSAGLVWLSQDPRSVPEGELSAVGIRGTWLAGRRTFTGSTTLRP</sequence>
<dbReference type="InterPro" id="IPR033932">
    <property type="entry name" value="YtcJ-like"/>
</dbReference>
<dbReference type="InterPro" id="IPR013108">
    <property type="entry name" value="Amidohydro_3"/>
</dbReference>
<accession>A0ABX1JPL8</accession>
<organism evidence="2 3">
    <name type="scientific">Arthrobacter deserti</name>
    <dbReference type="NCBI Taxonomy" id="1742687"/>
    <lineage>
        <taxon>Bacteria</taxon>
        <taxon>Bacillati</taxon>
        <taxon>Actinomycetota</taxon>
        <taxon>Actinomycetes</taxon>
        <taxon>Micrococcales</taxon>
        <taxon>Micrococcaceae</taxon>
        <taxon>Arthrobacter</taxon>
    </lineage>
</organism>
<dbReference type="Proteomes" id="UP000523795">
    <property type="component" value="Unassembled WGS sequence"/>
</dbReference>